<gene>
    <name evidence="1" type="ORF">CFOL_v3_26371</name>
</gene>
<dbReference type="InParanoid" id="A0A1Q3CRQ9"/>
<evidence type="ECO:0000313" key="1">
    <source>
        <dbReference type="EMBL" id="GAV82920.1"/>
    </source>
</evidence>
<sequence length="107" mass="11406">MEHAEGSAFSLSLSLSSLKTKASPLLSPMHLSSSHPTSLSMLLYPLSLSLSLSLSLPHFPYVLCSFSLGGPCSLYVLSLSSILHILYRTLAFNFLFLSSSSSSSSSC</sequence>
<dbReference type="Proteomes" id="UP000187406">
    <property type="component" value="Unassembled WGS sequence"/>
</dbReference>
<reference evidence="2" key="1">
    <citation type="submission" date="2016-04" db="EMBL/GenBank/DDBJ databases">
        <title>Cephalotus genome sequencing.</title>
        <authorList>
            <person name="Fukushima K."/>
            <person name="Hasebe M."/>
            <person name="Fang X."/>
        </authorList>
    </citation>
    <scope>NUCLEOTIDE SEQUENCE [LARGE SCALE GENOMIC DNA]</scope>
    <source>
        <strain evidence="2">cv. St1</strain>
    </source>
</reference>
<evidence type="ECO:0000313" key="2">
    <source>
        <dbReference type="Proteomes" id="UP000187406"/>
    </source>
</evidence>
<keyword evidence="2" id="KW-1185">Reference proteome</keyword>
<dbReference type="EMBL" id="BDDD01002753">
    <property type="protein sequence ID" value="GAV82920.1"/>
    <property type="molecule type" value="Genomic_DNA"/>
</dbReference>
<accession>A0A1Q3CRQ9</accession>
<comment type="caution">
    <text evidence="1">The sequence shown here is derived from an EMBL/GenBank/DDBJ whole genome shotgun (WGS) entry which is preliminary data.</text>
</comment>
<organism evidence="1 2">
    <name type="scientific">Cephalotus follicularis</name>
    <name type="common">Albany pitcher plant</name>
    <dbReference type="NCBI Taxonomy" id="3775"/>
    <lineage>
        <taxon>Eukaryota</taxon>
        <taxon>Viridiplantae</taxon>
        <taxon>Streptophyta</taxon>
        <taxon>Embryophyta</taxon>
        <taxon>Tracheophyta</taxon>
        <taxon>Spermatophyta</taxon>
        <taxon>Magnoliopsida</taxon>
        <taxon>eudicotyledons</taxon>
        <taxon>Gunneridae</taxon>
        <taxon>Pentapetalae</taxon>
        <taxon>rosids</taxon>
        <taxon>fabids</taxon>
        <taxon>Oxalidales</taxon>
        <taxon>Cephalotaceae</taxon>
        <taxon>Cephalotus</taxon>
    </lineage>
</organism>
<dbReference type="AlphaFoldDB" id="A0A1Q3CRQ9"/>
<name>A0A1Q3CRQ9_CEPFO</name>
<protein>
    <submittedName>
        <fullName evidence="1">Uncharacterized protein</fullName>
    </submittedName>
</protein>
<proteinExistence type="predicted"/>